<dbReference type="GO" id="GO:0005524">
    <property type="term" value="F:ATP binding"/>
    <property type="evidence" value="ECO:0007669"/>
    <property type="project" value="UniProtKB-KW"/>
</dbReference>
<dbReference type="PROSITE" id="PS50885">
    <property type="entry name" value="HAMP"/>
    <property type="match status" value="1"/>
</dbReference>
<feature type="transmembrane region" description="Helical" evidence="15">
    <location>
        <begin position="142"/>
        <end position="161"/>
    </location>
</feature>
<evidence type="ECO:0000256" key="10">
    <source>
        <dbReference type="ARBA" id="ARBA00022777"/>
    </source>
</evidence>
<keyword evidence="9" id="KW-0547">Nucleotide-binding</keyword>
<keyword evidence="6" id="KW-0597">Phosphoprotein</keyword>
<dbReference type="InterPro" id="IPR004358">
    <property type="entry name" value="Sig_transdc_His_kin-like_C"/>
</dbReference>
<evidence type="ECO:0000256" key="9">
    <source>
        <dbReference type="ARBA" id="ARBA00022741"/>
    </source>
</evidence>
<dbReference type="EMBL" id="CYRX01000031">
    <property type="protein sequence ID" value="CUH60896.1"/>
    <property type="molecule type" value="Genomic_DNA"/>
</dbReference>
<comment type="catalytic activity">
    <reaction evidence="1">
        <text>ATP + protein L-histidine = ADP + protein N-phospho-L-histidine.</text>
        <dbReference type="EC" id="2.7.13.3"/>
    </reaction>
</comment>
<dbReference type="InterPro" id="IPR036097">
    <property type="entry name" value="HisK_dim/P_sf"/>
</dbReference>
<comment type="subcellular location">
    <subcellularLocation>
        <location evidence="2">Cell inner membrane</location>
        <topology evidence="2">Multi-pass membrane protein</topology>
    </subcellularLocation>
</comment>
<dbReference type="AlphaFoldDB" id="A0A0P1F0C3"/>
<keyword evidence="4" id="KW-1003">Cell membrane</keyword>
<evidence type="ECO:0000256" key="11">
    <source>
        <dbReference type="ARBA" id="ARBA00022840"/>
    </source>
</evidence>
<evidence type="ECO:0000256" key="2">
    <source>
        <dbReference type="ARBA" id="ARBA00004429"/>
    </source>
</evidence>
<dbReference type="Pfam" id="PF00512">
    <property type="entry name" value="HisKA"/>
    <property type="match status" value="1"/>
</dbReference>
<feature type="domain" description="Histidine kinase" evidence="16">
    <location>
        <begin position="221"/>
        <end position="418"/>
    </location>
</feature>
<dbReference type="PRINTS" id="PR00344">
    <property type="entry name" value="BCTRLSENSOR"/>
</dbReference>
<feature type="domain" description="HAMP" evidence="17">
    <location>
        <begin position="162"/>
        <end position="213"/>
    </location>
</feature>
<dbReference type="GO" id="GO:0005886">
    <property type="term" value="C:plasma membrane"/>
    <property type="evidence" value="ECO:0007669"/>
    <property type="project" value="UniProtKB-SubCell"/>
</dbReference>
<dbReference type="EC" id="2.7.13.3" evidence="3"/>
<evidence type="ECO:0000256" key="7">
    <source>
        <dbReference type="ARBA" id="ARBA00022679"/>
    </source>
</evidence>
<proteinExistence type="predicted"/>
<evidence type="ECO:0000256" key="1">
    <source>
        <dbReference type="ARBA" id="ARBA00000085"/>
    </source>
</evidence>
<keyword evidence="5" id="KW-0997">Cell inner membrane</keyword>
<dbReference type="InterPro" id="IPR003660">
    <property type="entry name" value="HAMP_dom"/>
</dbReference>
<name>A0A0P1F0C3_9RHOB</name>
<keyword evidence="12 15" id="KW-1133">Transmembrane helix</keyword>
<dbReference type="GO" id="GO:0000155">
    <property type="term" value="F:phosphorelay sensor kinase activity"/>
    <property type="evidence" value="ECO:0007669"/>
    <property type="project" value="InterPro"/>
</dbReference>
<evidence type="ECO:0000256" key="4">
    <source>
        <dbReference type="ARBA" id="ARBA00022475"/>
    </source>
</evidence>
<evidence type="ECO:0000256" key="6">
    <source>
        <dbReference type="ARBA" id="ARBA00022553"/>
    </source>
</evidence>
<keyword evidence="8 15" id="KW-0812">Transmembrane</keyword>
<dbReference type="PANTHER" id="PTHR44936">
    <property type="entry name" value="SENSOR PROTEIN CREC"/>
    <property type="match status" value="1"/>
</dbReference>
<dbReference type="SUPFAM" id="SSF47384">
    <property type="entry name" value="Homodimeric domain of signal transducing histidine kinase"/>
    <property type="match status" value="1"/>
</dbReference>
<dbReference type="STRING" id="266809.PM03_10385"/>
<sequence>MASGFLKRALPRGFYGRAALILIVPIITIQLVVSVMFLQRHFEDVTLQMTGTLSRDLGLVLEVPELADRLGITVSEGGGPVDDSRLFYDLSGRVVARHLRQEFPAITGVDLATDDNWVVLGVDGQTIRFARSRVSASNPHQLLVLMVATSLLMTLVAFLFMRNQIRPLRRLASVAEAFGRGRSLPYSPAGATEVRAAGTAFLDMRQRIERHIDQRTLLLSGVSHDLRTPLTRMRLELSMMEPTDAEGLQSDVDEMAQIIDTFLDFARESAETQAEPLNAVTLAQTVADGFARGGDTVEVILPDKPCVAPMQAGAVQRALSNLIKNGFRYGKHVRMTVQDAPAALRFIVEDDGPGIAPKDRAKATRPFTRLDAARGAGSGSVGLGLAIVTDVARAHGGTLMLEHSPDMGGLRAELVLPK</sequence>
<dbReference type="InterPro" id="IPR050980">
    <property type="entry name" value="2C_sensor_his_kinase"/>
</dbReference>
<accession>A0A0P1F0C3</accession>
<dbReference type="Gene3D" id="1.10.287.130">
    <property type="match status" value="1"/>
</dbReference>
<protein>
    <recommendedName>
        <fullName evidence="3">histidine kinase</fullName>
        <ecNumber evidence="3">2.7.13.3</ecNumber>
    </recommendedName>
</protein>
<organism evidence="18 19">
    <name type="scientific">Thalassobacter stenotrophicus</name>
    <dbReference type="NCBI Taxonomy" id="266809"/>
    <lineage>
        <taxon>Bacteria</taxon>
        <taxon>Pseudomonadati</taxon>
        <taxon>Pseudomonadota</taxon>
        <taxon>Alphaproteobacteria</taxon>
        <taxon>Rhodobacterales</taxon>
        <taxon>Roseobacteraceae</taxon>
        <taxon>Thalassobacter</taxon>
    </lineage>
</organism>
<gene>
    <name evidence="18" type="primary">envZ_2</name>
    <name evidence="18" type="ORF">THS5294_02192</name>
</gene>
<dbReference type="SMART" id="SM00304">
    <property type="entry name" value="HAMP"/>
    <property type="match status" value="1"/>
</dbReference>
<evidence type="ECO:0000256" key="15">
    <source>
        <dbReference type="SAM" id="Phobius"/>
    </source>
</evidence>
<evidence type="ECO:0000256" key="12">
    <source>
        <dbReference type="ARBA" id="ARBA00022989"/>
    </source>
</evidence>
<dbReference type="CDD" id="cd00082">
    <property type="entry name" value="HisKA"/>
    <property type="match status" value="1"/>
</dbReference>
<evidence type="ECO:0000256" key="14">
    <source>
        <dbReference type="ARBA" id="ARBA00023136"/>
    </source>
</evidence>
<evidence type="ECO:0000313" key="19">
    <source>
        <dbReference type="Proteomes" id="UP000051298"/>
    </source>
</evidence>
<dbReference type="InterPro" id="IPR036890">
    <property type="entry name" value="HATPase_C_sf"/>
</dbReference>
<dbReference type="InterPro" id="IPR003661">
    <property type="entry name" value="HisK_dim/P_dom"/>
</dbReference>
<evidence type="ECO:0000256" key="5">
    <source>
        <dbReference type="ARBA" id="ARBA00022519"/>
    </source>
</evidence>
<evidence type="ECO:0000256" key="3">
    <source>
        <dbReference type="ARBA" id="ARBA00012438"/>
    </source>
</evidence>
<dbReference type="Proteomes" id="UP000051298">
    <property type="component" value="Unassembled WGS sequence"/>
</dbReference>
<dbReference type="SMART" id="SM00388">
    <property type="entry name" value="HisKA"/>
    <property type="match status" value="1"/>
</dbReference>
<evidence type="ECO:0000313" key="18">
    <source>
        <dbReference type="EMBL" id="CUH60896.1"/>
    </source>
</evidence>
<dbReference type="PANTHER" id="PTHR44936:SF5">
    <property type="entry name" value="SENSOR HISTIDINE KINASE ENVZ"/>
    <property type="match status" value="1"/>
</dbReference>
<evidence type="ECO:0000259" key="17">
    <source>
        <dbReference type="PROSITE" id="PS50885"/>
    </source>
</evidence>
<keyword evidence="14 15" id="KW-0472">Membrane</keyword>
<dbReference type="PROSITE" id="PS50109">
    <property type="entry name" value="HIS_KIN"/>
    <property type="match status" value="1"/>
</dbReference>
<dbReference type="Pfam" id="PF02518">
    <property type="entry name" value="HATPase_c"/>
    <property type="match status" value="1"/>
</dbReference>
<evidence type="ECO:0000256" key="8">
    <source>
        <dbReference type="ARBA" id="ARBA00022692"/>
    </source>
</evidence>
<dbReference type="SMART" id="SM00387">
    <property type="entry name" value="HATPase_c"/>
    <property type="match status" value="1"/>
</dbReference>
<dbReference type="InterPro" id="IPR003594">
    <property type="entry name" value="HATPase_dom"/>
</dbReference>
<dbReference type="eggNOG" id="COG2205">
    <property type="taxonomic scope" value="Bacteria"/>
</dbReference>
<keyword evidence="11" id="KW-0067">ATP-binding</keyword>
<dbReference type="RefSeq" id="WP_058123766.1">
    <property type="nucleotide sequence ID" value="NZ_CYRX01000031.1"/>
</dbReference>
<dbReference type="Gene3D" id="3.30.565.10">
    <property type="entry name" value="Histidine kinase-like ATPase, C-terminal domain"/>
    <property type="match status" value="1"/>
</dbReference>
<dbReference type="InterPro" id="IPR005467">
    <property type="entry name" value="His_kinase_dom"/>
</dbReference>
<dbReference type="Pfam" id="PF00672">
    <property type="entry name" value="HAMP"/>
    <property type="match status" value="1"/>
</dbReference>
<keyword evidence="10" id="KW-0418">Kinase</keyword>
<dbReference type="SUPFAM" id="SSF55874">
    <property type="entry name" value="ATPase domain of HSP90 chaperone/DNA topoisomerase II/histidine kinase"/>
    <property type="match status" value="1"/>
</dbReference>
<evidence type="ECO:0000256" key="13">
    <source>
        <dbReference type="ARBA" id="ARBA00023012"/>
    </source>
</evidence>
<keyword evidence="13" id="KW-0902">Two-component regulatory system</keyword>
<reference evidence="18 19" key="1">
    <citation type="submission" date="2015-09" db="EMBL/GenBank/DDBJ databases">
        <authorList>
            <consortium name="Swine Surveillance"/>
        </authorList>
    </citation>
    <scope>NUCLEOTIDE SEQUENCE [LARGE SCALE GENOMIC DNA]</scope>
    <source>
        <strain evidence="18 19">CECT 5294</strain>
    </source>
</reference>
<keyword evidence="7 18" id="KW-0808">Transferase</keyword>
<feature type="transmembrane region" description="Helical" evidence="15">
    <location>
        <begin position="20"/>
        <end position="39"/>
    </location>
</feature>
<evidence type="ECO:0000259" key="16">
    <source>
        <dbReference type="PROSITE" id="PS50109"/>
    </source>
</evidence>